<dbReference type="PROSITE" id="PS50166">
    <property type="entry name" value="IMPORTIN_B_NT"/>
    <property type="match status" value="1"/>
</dbReference>
<comment type="caution">
    <text evidence="6">The sequence shown here is derived from an EMBL/GenBank/DDBJ whole genome shotgun (WGS) entry which is preliminary data.</text>
</comment>
<dbReference type="SMART" id="SM00913">
    <property type="entry name" value="IBN_N"/>
    <property type="match status" value="1"/>
</dbReference>
<keyword evidence="3" id="KW-0813">Transport</keyword>
<dbReference type="Pfam" id="PF03810">
    <property type="entry name" value="IBN_N"/>
    <property type="match status" value="1"/>
</dbReference>
<dbReference type="OrthoDB" id="361693at2759"/>
<dbReference type="STRING" id="97359.A0A550CSA2"/>
<comment type="subcellular location">
    <subcellularLocation>
        <location evidence="1">Nucleus</location>
    </subcellularLocation>
</comment>
<keyword evidence="4" id="KW-0539">Nucleus</keyword>
<evidence type="ECO:0000259" key="5">
    <source>
        <dbReference type="PROSITE" id="PS50166"/>
    </source>
</evidence>
<accession>A0A550CSA2</accession>
<dbReference type="GO" id="GO:0005829">
    <property type="term" value="C:cytosol"/>
    <property type="evidence" value="ECO:0007669"/>
    <property type="project" value="TreeGrafter"/>
</dbReference>
<reference evidence="6 7" key="1">
    <citation type="journal article" date="2019" name="New Phytol.">
        <title>Comparative genomics reveals unique wood-decay strategies and fruiting body development in the Schizophyllaceae.</title>
        <authorList>
            <person name="Almasi E."/>
            <person name="Sahu N."/>
            <person name="Krizsan K."/>
            <person name="Balint B."/>
            <person name="Kovacs G.M."/>
            <person name="Kiss B."/>
            <person name="Cseklye J."/>
            <person name="Drula E."/>
            <person name="Henrissat B."/>
            <person name="Nagy I."/>
            <person name="Chovatia M."/>
            <person name="Adam C."/>
            <person name="LaButti K."/>
            <person name="Lipzen A."/>
            <person name="Riley R."/>
            <person name="Grigoriev I.V."/>
            <person name="Nagy L.G."/>
        </authorList>
    </citation>
    <scope>NUCLEOTIDE SEQUENCE [LARGE SCALE GENOMIC DNA]</scope>
    <source>
        <strain evidence="6 7">NL-1724</strain>
    </source>
</reference>
<evidence type="ECO:0000313" key="6">
    <source>
        <dbReference type="EMBL" id="TRM67667.1"/>
    </source>
</evidence>
<organism evidence="6 7">
    <name type="scientific">Schizophyllum amplum</name>
    <dbReference type="NCBI Taxonomy" id="97359"/>
    <lineage>
        <taxon>Eukaryota</taxon>
        <taxon>Fungi</taxon>
        <taxon>Dikarya</taxon>
        <taxon>Basidiomycota</taxon>
        <taxon>Agaricomycotina</taxon>
        <taxon>Agaricomycetes</taxon>
        <taxon>Agaricomycetidae</taxon>
        <taxon>Agaricales</taxon>
        <taxon>Schizophyllaceae</taxon>
        <taxon>Schizophyllum</taxon>
    </lineage>
</organism>
<evidence type="ECO:0000256" key="3">
    <source>
        <dbReference type="ARBA" id="ARBA00022448"/>
    </source>
</evidence>
<evidence type="ECO:0000313" key="7">
    <source>
        <dbReference type="Proteomes" id="UP000320762"/>
    </source>
</evidence>
<evidence type="ECO:0000256" key="2">
    <source>
        <dbReference type="ARBA" id="ARBA00007991"/>
    </source>
</evidence>
<dbReference type="GO" id="GO:0006606">
    <property type="term" value="P:protein import into nucleus"/>
    <property type="evidence" value="ECO:0007669"/>
    <property type="project" value="TreeGrafter"/>
</dbReference>
<keyword evidence="7" id="KW-1185">Reference proteome</keyword>
<evidence type="ECO:0000256" key="4">
    <source>
        <dbReference type="ARBA" id="ARBA00023242"/>
    </source>
</evidence>
<dbReference type="InterPro" id="IPR011989">
    <property type="entry name" value="ARM-like"/>
</dbReference>
<dbReference type="Proteomes" id="UP000320762">
    <property type="component" value="Unassembled WGS sequence"/>
</dbReference>
<dbReference type="Pfam" id="PF25758">
    <property type="entry name" value="TPR_IPO11"/>
    <property type="match status" value="1"/>
</dbReference>
<comment type="similarity">
    <text evidence="2">Belongs to the importin beta family.</text>
</comment>
<dbReference type="EMBL" id="VDMD01000002">
    <property type="protein sequence ID" value="TRM67667.1"/>
    <property type="molecule type" value="Genomic_DNA"/>
</dbReference>
<feature type="domain" description="Importin N-terminal" evidence="5">
    <location>
        <begin position="40"/>
        <end position="110"/>
    </location>
</feature>
<gene>
    <name evidence="6" type="ORF">BD626DRAFT_479469</name>
</gene>
<dbReference type="GO" id="GO:0005635">
    <property type="term" value="C:nuclear envelope"/>
    <property type="evidence" value="ECO:0007669"/>
    <property type="project" value="TreeGrafter"/>
</dbReference>
<protein>
    <submittedName>
        <fullName evidence="6">Armadillo-type protein</fullName>
    </submittedName>
</protein>
<dbReference type="AlphaFoldDB" id="A0A550CSA2"/>
<dbReference type="InterPro" id="IPR016024">
    <property type="entry name" value="ARM-type_fold"/>
</dbReference>
<dbReference type="PANTHER" id="PTHR10997">
    <property type="entry name" value="IMPORTIN-7, 8, 11"/>
    <property type="match status" value="1"/>
</dbReference>
<dbReference type="PANTHER" id="PTHR10997:SF7">
    <property type="entry name" value="IMPORTIN-11"/>
    <property type="match status" value="1"/>
</dbReference>
<dbReference type="SUPFAM" id="SSF48371">
    <property type="entry name" value="ARM repeat"/>
    <property type="match status" value="1"/>
</dbReference>
<dbReference type="Gene3D" id="1.25.10.10">
    <property type="entry name" value="Leucine-rich Repeat Variant"/>
    <property type="match status" value="1"/>
</dbReference>
<dbReference type="InterPro" id="IPR001494">
    <property type="entry name" value="Importin-beta_N"/>
</dbReference>
<proteinExistence type="inferred from homology"/>
<dbReference type="GO" id="GO:0031267">
    <property type="term" value="F:small GTPase binding"/>
    <property type="evidence" value="ECO:0007669"/>
    <property type="project" value="InterPro"/>
</dbReference>
<dbReference type="InterPro" id="IPR058669">
    <property type="entry name" value="TPR_IPO7/11-like"/>
</dbReference>
<sequence>MDLDRPRMAQGAQTPAANPEEVFQAVEASTSQDVATMTAGSARLKELLDQLGTNAILLEIAAQTSLPLAVRQLAVLQFKNHIPIRWRSRKLLTDEHRARVRTLLLSFLDETDETIASCVEDVLGKLARSDYPSQWPDLFDNLMQVIYTEFPQRASQTEENPVAALRLRRALRLMYKVVKQFYNYKLPNGVKVMNMIIVQLHAHLSQCYTQMLEGFSKSSINEIALVTPRIQNDIIISNVLFRILNTMYVWLFQRMGKPGEDPALTQWGHAFFQHSILELQQFVGLRTNFVASVLGSGRLNDEPCRRTMDLLSKRIRAYGKFYYRLAILGPARFVELPNCTDMIMFYWSEIEKATNAPPQSIADSNYAPYPVRFLVQGMALFKISASQWKPRNRDGTPNTKNHLSQQFVENAVRFLVTRFMPLNPHDLESWSNDPEEWLNTEDKENDQWEFEIRPCSERVLVTLCNQYPEVVTPLLKAAFDDIAYKEMTDLQGVVQKEAIYCAIGRCCHRLQEAIPFADWAQQILSVEARSANPSYPILKRRIAWLIGQWVSTATTSPNNPTLWELLVHLMSDRSPGTDAVVRLTTVEALRQCVDTLEFDVTVFQPFLPRCIEELVRMLGEAETQEGKNRVTKALNTVIGQCGTHIVPFMNIIAQPVPQLWTDSEQSDDTSFKASLLGTVTSLVSAVKQESTPLAPLIVPLVKDSLTTSLSTHLDEDGFELLLAGLRNTTSIWPVGGGPCLADLFPIMIAYLADNLDILGNTVQVMESYYLLDAPGLLQRHGMPLFEAYTKALSSNAVVGVNNCQMVGSLALLVRLAPAPLWGEAMHTSGLFATLLKTLTEGEAETLLLTEHVFLFSRIVLADRQVFAQLMTATAEKIGMPEDKLYELLLDQWWGKFDNMGEPWNRKLTAMGVASLVATGKDLVLKRLSGEIFNIWLDCFGEIKEAEVSAGDGDFPHSLRRMWETEDAPEKFYAGSEDTVEYDRRKALYQNDPVRTTQLTAYVKACMDEVALHVGPQQLEGVYLKDADQSVLREIYKNLGILA</sequence>
<evidence type="ECO:0000256" key="1">
    <source>
        <dbReference type="ARBA" id="ARBA00004123"/>
    </source>
</evidence>
<name>A0A550CSA2_9AGAR</name>